<evidence type="ECO:0000256" key="2">
    <source>
        <dbReference type="SAM" id="SignalP"/>
    </source>
</evidence>
<evidence type="ECO:0000313" key="4">
    <source>
        <dbReference type="EMBL" id="SQI37579.1"/>
    </source>
</evidence>
<feature type="compositionally biased region" description="Basic and acidic residues" evidence="1">
    <location>
        <begin position="63"/>
        <end position="78"/>
    </location>
</feature>
<dbReference type="AlphaFoldDB" id="A0A2X4UFY2"/>
<reference evidence="3 6" key="2">
    <citation type="submission" date="2020-12" db="EMBL/GenBank/DDBJ databases">
        <title>FDA dAtabase for Regulatory Grade micrObial Sequences (FDA-ARGOS): Supporting development and validation of Infectious Disease Dx tests.</title>
        <authorList>
            <person name="Sproer C."/>
            <person name="Gronow S."/>
            <person name="Severitt S."/>
            <person name="Schroder I."/>
            <person name="Tallon L."/>
            <person name="Sadzewicz L."/>
            <person name="Zhao X."/>
            <person name="Boylan J."/>
            <person name="Ott S."/>
            <person name="Bowen H."/>
            <person name="Vavikolanu K."/>
            <person name="Mehta A."/>
            <person name="Aluvathingal J."/>
            <person name="Nadendla S."/>
            <person name="Lowell S."/>
            <person name="Myers T."/>
            <person name="Yan Y."/>
            <person name="Sichtig H."/>
        </authorList>
    </citation>
    <scope>NUCLEOTIDE SEQUENCE [LARGE SCALE GENOMIC DNA]</scope>
    <source>
        <strain evidence="3 6">FDAARGOS_907</strain>
    </source>
</reference>
<evidence type="ECO:0000256" key="1">
    <source>
        <dbReference type="SAM" id="MobiDB-lite"/>
    </source>
</evidence>
<sequence length="116" mass="13356">MKRIFLACVAQCCSFSSQALVDLQYHAAQPLDNKISEDYRQKRSGLQHKIWSAEGVALANEKALERERQRGSTEEANRRRNSTMFGERRCGNKSQQDGTCRLPGRDRAFSNLKRRH</sequence>
<keyword evidence="2" id="KW-0732">Signal</keyword>
<dbReference type="EMBL" id="CP065673">
    <property type="protein sequence ID" value="QPS21311.1"/>
    <property type="molecule type" value="Genomic_DNA"/>
</dbReference>
<dbReference type="RefSeq" id="WP_063197839.1">
    <property type="nucleotide sequence ID" value="NZ_CAMITG010000002.1"/>
</dbReference>
<feature type="region of interest" description="Disordered" evidence="1">
    <location>
        <begin position="63"/>
        <end position="116"/>
    </location>
</feature>
<dbReference type="STRING" id="82996.ADP72_00915"/>
<accession>A0A2X4UFY2</accession>
<dbReference type="Proteomes" id="UP000594967">
    <property type="component" value="Chromosome"/>
</dbReference>
<keyword evidence="6" id="KW-1185">Reference proteome</keyword>
<feature type="signal peptide" evidence="2">
    <location>
        <begin position="1"/>
        <end position="19"/>
    </location>
</feature>
<dbReference type="Proteomes" id="UP000248897">
    <property type="component" value="Chromosome 1"/>
</dbReference>
<organism evidence="4 5">
    <name type="scientific">Serratia plymuthica</name>
    <dbReference type="NCBI Taxonomy" id="82996"/>
    <lineage>
        <taxon>Bacteria</taxon>
        <taxon>Pseudomonadati</taxon>
        <taxon>Pseudomonadota</taxon>
        <taxon>Gammaproteobacteria</taxon>
        <taxon>Enterobacterales</taxon>
        <taxon>Yersiniaceae</taxon>
        <taxon>Serratia</taxon>
    </lineage>
</organism>
<gene>
    <name evidence="3" type="ORF">I6G64_02425</name>
    <name evidence="4" type="ORF">NCTC12961_02410</name>
</gene>
<dbReference type="EMBL" id="LS483469">
    <property type="protein sequence ID" value="SQI37579.1"/>
    <property type="molecule type" value="Genomic_DNA"/>
</dbReference>
<evidence type="ECO:0000313" key="5">
    <source>
        <dbReference type="Proteomes" id="UP000248897"/>
    </source>
</evidence>
<protein>
    <submittedName>
        <fullName evidence="4">Uncharacterized protein</fullName>
    </submittedName>
</protein>
<feature type="chain" id="PRO_5016180588" evidence="2">
    <location>
        <begin position="20"/>
        <end position="116"/>
    </location>
</feature>
<evidence type="ECO:0000313" key="6">
    <source>
        <dbReference type="Proteomes" id="UP000594967"/>
    </source>
</evidence>
<evidence type="ECO:0000313" key="3">
    <source>
        <dbReference type="EMBL" id="QPS21311.1"/>
    </source>
</evidence>
<reference evidence="4 5" key="1">
    <citation type="submission" date="2018-06" db="EMBL/GenBank/DDBJ databases">
        <authorList>
            <consortium name="Pathogen Informatics"/>
            <person name="Doyle S."/>
        </authorList>
    </citation>
    <scope>NUCLEOTIDE SEQUENCE [LARGE SCALE GENOMIC DNA]</scope>
    <source>
        <strain evidence="4 5">NCTC12961</strain>
    </source>
</reference>
<proteinExistence type="predicted"/>
<name>A0A2X4UFY2_SERPL</name>